<evidence type="ECO:0000313" key="2">
    <source>
        <dbReference type="Proteomes" id="UP000278627"/>
    </source>
</evidence>
<protein>
    <submittedName>
        <fullName evidence="1 3">Uncharacterized protein</fullName>
    </submittedName>
</protein>
<evidence type="ECO:0000313" key="1">
    <source>
        <dbReference type="EMBL" id="VDN88946.1"/>
    </source>
</evidence>
<organism evidence="3">
    <name type="scientific">Brugia pahangi</name>
    <name type="common">Filarial nematode worm</name>
    <dbReference type="NCBI Taxonomy" id="6280"/>
    <lineage>
        <taxon>Eukaryota</taxon>
        <taxon>Metazoa</taxon>
        <taxon>Ecdysozoa</taxon>
        <taxon>Nematoda</taxon>
        <taxon>Chromadorea</taxon>
        <taxon>Rhabditida</taxon>
        <taxon>Spirurina</taxon>
        <taxon>Spiruromorpha</taxon>
        <taxon>Filarioidea</taxon>
        <taxon>Onchocercidae</taxon>
        <taxon>Brugia</taxon>
    </lineage>
</organism>
<gene>
    <name evidence="1" type="ORF">BPAG_LOCUS7760</name>
</gene>
<accession>A0A0N4THW0</accession>
<dbReference type="WBParaSite" id="BPAG_0000779901-mRNA-1">
    <property type="protein sequence ID" value="BPAG_0000779901-mRNA-1"/>
    <property type="gene ID" value="BPAG_0000779901"/>
</dbReference>
<keyword evidence="2" id="KW-1185">Reference proteome</keyword>
<dbReference type="EMBL" id="UZAD01009399">
    <property type="protein sequence ID" value="VDN88946.1"/>
    <property type="molecule type" value="Genomic_DNA"/>
</dbReference>
<dbReference type="Proteomes" id="UP000278627">
    <property type="component" value="Unassembled WGS sequence"/>
</dbReference>
<proteinExistence type="predicted"/>
<reference evidence="3" key="1">
    <citation type="submission" date="2017-02" db="UniProtKB">
        <authorList>
            <consortium name="WormBaseParasite"/>
        </authorList>
    </citation>
    <scope>IDENTIFICATION</scope>
</reference>
<sequence length="160" mass="18270">MKLIKWFVGRFVAVLCFCYIGAQIWSVTGDVSPCSTAWRYRCYCTGHHDGYPFDWQIDQQASSRKERTPGDIFYDFTCAKLAALSLEGIDRSQKCERKTVGHWKGQAEVGIRALLRKAGMRKIRKTGGHRKVQLGSRSECRRGGAYSAYTNGIFSIYFLY</sequence>
<reference evidence="1 2" key="2">
    <citation type="submission" date="2018-11" db="EMBL/GenBank/DDBJ databases">
        <authorList>
            <consortium name="Pathogen Informatics"/>
        </authorList>
    </citation>
    <scope>NUCLEOTIDE SEQUENCE [LARGE SCALE GENOMIC DNA]</scope>
</reference>
<dbReference type="AlphaFoldDB" id="A0A0N4THW0"/>
<name>A0A0N4THW0_BRUPA</name>
<evidence type="ECO:0000313" key="3">
    <source>
        <dbReference type="WBParaSite" id="BPAG_0000779901-mRNA-1"/>
    </source>
</evidence>